<dbReference type="GO" id="GO:0006098">
    <property type="term" value="P:pentose-phosphate shunt"/>
    <property type="evidence" value="ECO:0007669"/>
    <property type="project" value="UniProtKB-UniPathway"/>
</dbReference>
<accession>A0A8J2Y322</accession>
<comment type="pathway">
    <text evidence="3 7">Carbohydrate degradation; pentose phosphate pathway; D-ribulose 5-phosphate from D-glucose 6-phosphate (oxidative stage): step 2/3.</text>
</comment>
<dbReference type="GO" id="GO:0005975">
    <property type="term" value="P:carbohydrate metabolic process"/>
    <property type="evidence" value="ECO:0007669"/>
    <property type="project" value="UniProtKB-UniRule"/>
</dbReference>
<reference evidence="9" key="2">
    <citation type="submission" date="2020-09" db="EMBL/GenBank/DDBJ databases">
        <authorList>
            <person name="Sun Q."/>
            <person name="Zhou Y."/>
        </authorList>
    </citation>
    <scope>NUCLEOTIDE SEQUENCE</scope>
    <source>
        <strain evidence="9">CGMCC 1.12921</strain>
    </source>
</reference>
<evidence type="ECO:0000256" key="4">
    <source>
        <dbReference type="ARBA" id="ARBA00010662"/>
    </source>
</evidence>
<evidence type="ECO:0000256" key="3">
    <source>
        <dbReference type="ARBA" id="ARBA00004961"/>
    </source>
</evidence>
<evidence type="ECO:0000256" key="6">
    <source>
        <dbReference type="ARBA" id="ARBA00020337"/>
    </source>
</evidence>
<sequence length="245" mass="25949">MAHEGGDTGLITFPGEAAMAARLADLIAAQLAAAVEDKGRASFAVSGGSTPKLLYQHLSQRDLNWSKVDVVLVDERWVDPGEEGSNETFIAENLMQDRAAAARLTGMKNKAATPAEGLATMEACLSGISFPLDVTVLGMGGDGHTASWFPHAEGLDAALDPEGSDRAAAITATRSEVTGKFLQRMTLTLPPVAESGLIVLMMKGEGKREAYEKAQGEGAVADMPVRALLRVHESRSLPFWPCWTA</sequence>
<dbReference type="InterPro" id="IPR006148">
    <property type="entry name" value="Glc/Gal-6P_isomerase"/>
</dbReference>
<keyword evidence="7" id="KW-0378">Hydrolase</keyword>
<dbReference type="CDD" id="cd01400">
    <property type="entry name" value="6PGL"/>
    <property type="match status" value="1"/>
</dbReference>
<dbReference type="SUPFAM" id="SSF100950">
    <property type="entry name" value="NagB/RpiA/CoA transferase-like"/>
    <property type="match status" value="1"/>
</dbReference>
<dbReference type="Gene3D" id="3.40.50.1360">
    <property type="match status" value="1"/>
</dbReference>
<name>A0A8J2Y322_9PROT</name>
<evidence type="ECO:0000313" key="10">
    <source>
        <dbReference type="Proteomes" id="UP000613582"/>
    </source>
</evidence>
<evidence type="ECO:0000259" key="8">
    <source>
        <dbReference type="Pfam" id="PF01182"/>
    </source>
</evidence>
<evidence type="ECO:0000256" key="5">
    <source>
        <dbReference type="ARBA" id="ARBA00013198"/>
    </source>
</evidence>
<gene>
    <name evidence="7" type="primary">pgl</name>
    <name evidence="9" type="ORF">GCM10011342_03560</name>
</gene>
<evidence type="ECO:0000256" key="7">
    <source>
        <dbReference type="RuleBase" id="RU365095"/>
    </source>
</evidence>
<feature type="domain" description="Glucosamine/galactosamine-6-phosphate isomerase" evidence="8">
    <location>
        <begin position="16"/>
        <end position="229"/>
    </location>
</feature>
<dbReference type="Pfam" id="PF01182">
    <property type="entry name" value="Glucosamine_iso"/>
    <property type="match status" value="1"/>
</dbReference>
<dbReference type="InterPro" id="IPR037171">
    <property type="entry name" value="NagB/RpiA_transferase-like"/>
</dbReference>
<dbReference type="InterPro" id="IPR005900">
    <property type="entry name" value="6-phosphogluconolactonase_DevB"/>
</dbReference>
<comment type="function">
    <text evidence="2 7">Hydrolysis of 6-phosphogluconolactone to 6-phosphogluconate.</text>
</comment>
<dbReference type="UniPathway" id="UPA00115">
    <property type="reaction ID" value="UER00409"/>
</dbReference>
<reference evidence="9" key="1">
    <citation type="journal article" date="2014" name="Int. J. Syst. Evol. Microbiol.">
        <title>Complete genome sequence of Corynebacterium casei LMG S-19264T (=DSM 44701T), isolated from a smear-ripened cheese.</title>
        <authorList>
            <consortium name="US DOE Joint Genome Institute (JGI-PGF)"/>
            <person name="Walter F."/>
            <person name="Albersmeier A."/>
            <person name="Kalinowski J."/>
            <person name="Ruckert C."/>
        </authorList>
    </citation>
    <scope>NUCLEOTIDE SEQUENCE</scope>
    <source>
        <strain evidence="9">CGMCC 1.12921</strain>
    </source>
</reference>
<comment type="catalytic activity">
    <reaction evidence="1 7">
        <text>6-phospho-D-glucono-1,5-lactone + H2O = 6-phospho-D-gluconate + H(+)</text>
        <dbReference type="Rhea" id="RHEA:12556"/>
        <dbReference type="ChEBI" id="CHEBI:15377"/>
        <dbReference type="ChEBI" id="CHEBI:15378"/>
        <dbReference type="ChEBI" id="CHEBI:57955"/>
        <dbReference type="ChEBI" id="CHEBI:58759"/>
        <dbReference type="EC" id="3.1.1.31"/>
    </reaction>
</comment>
<dbReference type="GO" id="GO:0017057">
    <property type="term" value="F:6-phosphogluconolactonase activity"/>
    <property type="evidence" value="ECO:0007669"/>
    <property type="project" value="UniProtKB-UniRule"/>
</dbReference>
<evidence type="ECO:0000256" key="2">
    <source>
        <dbReference type="ARBA" id="ARBA00002681"/>
    </source>
</evidence>
<dbReference type="EMBL" id="BMGH01000001">
    <property type="protein sequence ID" value="GGC97917.1"/>
    <property type="molecule type" value="Genomic_DNA"/>
</dbReference>
<dbReference type="RefSeq" id="WP_188159578.1">
    <property type="nucleotide sequence ID" value="NZ_BMGH01000001.1"/>
</dbReference>
<protein>
    <recommendedName>
        <fullName evidence="6 7">6-phosphogluconolactonase</fullName>
        <shortName evidence="7">6PGL</shortName>
        <ecNumber evidence="5 7">3.1.1.31</ecNumber>
    </recommendedName>
</protein>
<proteinExistence type="inferred from homology"/>
<dbReference type="PANTHER" id="PTHR11054:SF0">
    <property type="entry name" value="6-PHOSPHOGLUCONOLACTONASE"/>
    <property type="match status" value="1"/>
</dbReference>
<dbReference type="PANTHER" id="PTHR11054">
    <property type="entry name" value="6-PHOSPHOGLUCONOLACTONASE"/>
    <property type="match status" value="1"/>
</dbReference>
<keyword evidence="10" id="KW-1185">Reference proteome</keyword>
<organism evidence="9 10">
    <name type="scientific">Aquisalinus flavus</name>
    <dbReference type="NCBI Taxonomy" id="1526572"/>
    <lineage>
        <taxon>Bacteria</taxon>
        <taxon>Pseudomonadati</taxon>
        <taxon>Pseudomonadota</taxon>
        <taxon>Alphaproteobacteria</taxon>
        <taxon>Parvularculales</taxon>
        <taxon>Parvularculaceae</taxon>
        <taxon>Aquisalinus</taxon>
    </lineage>
</organism>
<dbReference type="Proteomes" id="UP000613582">
    <property type="component" value="Unassembled WGS sequence"/>
</dbReference>
<dbReference type="InterPro" id="IPR039104">
    <property type="entry name" value="6PGL"/>
</dbReference>
<dbReference type="AlphaFoldDB" id="A0A8J2Y322"/>
<evidence type="ECO:0000313" key="9">
    <source>
        <dbReference type="EMBL" id="GGC97917.1"/>
    </source>
</evidence>
<comment type="caution">
    <text evidence="9">The sequence shown here is derived from an EMBL/GenBank/DDBJ whole genome shotgun (WGS) entry which is preliminary data.</text>
</comment>
<evidence type="ECO:0000256" key="1">
    <source>
        <dbReference type="ARBA" id="ARBA00000832"/>
    </source>
</evidence>
<dbReference type="EC" id="3.1.1.31" evidence="5 7"/>
<comment type="similarity">
    <text evidence="4 7">Belongs to the glucosamine/galactosamine-6-phosphate isomerase family. 6-phosphogluconolactonase subfamily.</text>
</comment>
<dbReference type="NCBIfam" id="TIGR01198">
    <property type="entry name" value="pgl"/>
    <property type="match status" value="1"/>
</dbReference>